<dbReference type="InterPro" id="IPR019756">
    <property type="entry name" value="Pept_S26A_signal_pept_1_Ser-AS"/>
</dbReference>
<dbReference type="GO" id="GO:0005886">
    <property type="term" value="C:plasma membrane"/>
    <property type="evidence" value="ECO:0007669"/>
    <property type="project" value="UniProtKB-SubCell"/>
</dbReference>
<evidence type="ECO:0000313" key="9">
    <source>
        <dbReference type="Proteomes" id="UP000288812"/>
    </source>
</evidence>
<name>A0A437S8C1_9FIRM</name>
<protein>
    <recommendedName>
        <fullName evidence="6">Signal peptidase I</fullName>
        <ecNumber evidence="6">3.4.21.89</ecNumber>
    </recommendedName>
</protein>
<feature type="active site" evidence="5">
    <location>
        <position position="36"/>
    </location>
</feature>
<dbReference type="Proteomes" id="UP000288812">
    <property type="component" value="Unassembled WGS sequence"/>
</dbReference>
<dbReference type="Pfam" id="PF10502">
    <property type="entry name" value="Peptidase_S26"/>
    <property type="match status" value="1"/>
</dbReference>
<comment type="caution">
    <text evidence="8">The sequence shown here is derived from an EMBL/GenBank/DDBJ whole genome shotgun (WGS) entry which is preliminary data.</text>
</comment>
<accession>A0A437S8C1</accession>
<dbReference type="GO" id="GO:0006465">
    <property type="term" value="P:signal peptide processing"/>
    <property type="evidence" value="ECO:0007669"/>
    <property type="project" value="InterPro"/>
</dbReference>
<dbReference type="PRINTS" id="PR00727">
    <property type="entry name" value="LEADERPTASE"/>
</dbReference>
<keyword evidence="3 6" id="KW-0645">Protease</keyword>
<proteinExistence type="inferred from homology"/>
<evidence type="ECO:0000256" key="5">
    <source>
        <dbReference type="PIRSR" id="PIRSR600223-1"/>
    </source>
</evidence>
<dbReference type="OrthoDB" id="9802919at2"/>
<dbReference type="GO" id="GO:0004252">
    <property type="term" value="F:serine-type endopeptidase activity"/>
    <property type="evidence" value="ECO:0007669"/>
    <property type="project" value="InterPro"/>
</dbReference>
<evidence type="ECO:0000256" key="1">
    <source>
        <dbReference type="ARBA" id="ARBA00004401"/>
    </source>
</evidence>
<evidence type="ECO:0000256" key="4">
    <source>
        <dbReference type="ARBA" id="ARBA00022801"/>
    </source>
</evidence>
<dbReference type="CDD" id="cd06530">
    <property type="entry name" value="S26_SPase_I"/>
    <property type="match status" value="1"/>
</dbReference>
<comment type="similarity">
    <text evidence="2 6">Belongs to the peptidase S26 family.</text>
</comment>
<gene>
    <name evidence="8" type="primary">lepB</name>
    <name evidence="8" type="ORF">EF514_03455</name>
</gene>
<comment type="subcellular location">
    <subcellularLocation>
        <location evidence="1">Cell membrane</location>
        <topology evidence="1">Single-pass type II membrane protein</topology>
    </subcellularLocation>
    <subcellularLocation>
        <location evidence="6">Membrane</location>
        <topology evidence="6">Single-pass type II membrane protein</topology>
    </subcellularLocation>
</comment>
<dbReference type="GO" id="GO:0009003">
    <property type="term" value="F:signal peptidase activity"/>
    <property type="evidence" value="ECO:0007669"/>
    <property type="project" value="UniProtKB-EC"/>
</dbReference>
<sequence>MKYDKITSLKIILIVLILTLFIRNFLFNVTIVNGSSMEPTLSNKSLVFSIVPKKHFIKRGDIVILKAPDKKYKKYIKRVIGLPNDEVQIKNGKVYINGDLYEENYISTDYTEAINGTYTILKENEYFVLGDNREPGKSEDSRYFGPIDKRNIKSVIIFRIYPFRKF</sequence>
<dbReference type="PANTHER" id="PTHR43390">
    <property type="entry name" value="SIGNAL PEPTIDASE I"/>
    <property type="match status" value="1"/>
</dbReference>
<dbReference type="RefSeq" id="WP_127723859.1">
    <property type="nucleotide sequence ID" value="NZ_RLIH01000003.1"/>
</dbReference>
<dbReference type="EMBL" id="RLIH01000003">
    <property type="protein sequence ID" value="RVU55340.1"/>
    <property type="molecule type" value="Genomic_DNA"/>
</dbReference>
<evidence type="ECO:0000256" key="3">
    <source>
        <dbReference type="ARBA" id="ARBA00022670"/>
    </source>
</evidence>
<keyword evidence="9" id="KW-1185">Reference proteome</keyword>
<feature type="active site" evidence="5">
    <location>
        <position position="77"/>
    </location>
</feature>
<dbReference type="NCBIfam" id="TIGR02227">
    <property type="entry name" value="sigpep_I_bact"/>
    <property type="match status" value="1"/>
</dbReference>
<reference evidence="8 9" key="1">
    <citation type="submission" date="2018-11" db="EMBL/GenBank/DDBJ databases">
        <title>Genome sequencing and assembly of Anaerosphaera sp. nov., GS7-6-2.</title>
        <authorList>
            <person name="Rettenmaier R."/>
            <person name="Liebl W."/>
            <person name="Zverlov V."/>
        </authorList>
    </citation>
    <scope>NUCLEOTIDE SEQUENCE [LARGE SCALE GENOMIC DNA]</scope>
    <source>
        <strain evidence="8 9">GS7-6-2</strain>
    </source>
</reference>
<dbReference type="PANTHER" id="PTHR43390:SF1">
    <property type="entry name" value="CHLOROPLAST PROCESSING PEPTIDASE"/>
    <property type="match status" value="1"/>
</dbReference>
<evidence type="ECO:0000256" key="6">
    <source>
        <dbReference type="RuleBase" id="RU362042"/>
    </source>
</evidence>
<dbReference type="PROSITE" id="PS00501">
    <property type="entry name" value="SPASE_I_1"/>
    <property type="match status" value="1"/>
</dbReference>
<dbReference type="InterPro" id="IPR019533">
    <property type="entry name" value="Peptidase_S26"/>
</dbReference>
<evidence type="ECO:0000256" key="2">
    <source>
        <dbReference type="ARBA" id="ARBA00009370"/>
    </source>
</evidence>
<keyword evidence="4 6" id="KW-0378">Hydrolase</keyword>
<evidence type="ECO:0000313" key="8">
    <source>
        <dbReference type="EMBL" id="RVU55340.1"/>
    </source>
</evidence>
<dbReference type="InterPro" id="IPR036286">
    <property type="entry name" value="LexA/Signal_pep-like_sf"/>
</dbReference>
<dbReference type="SUPFAM" id="SSF51306">
    <property type="entry name" value="LexA/Signal peptidase"/>
    <property type="match status" value="1"/>
</dbReference>
<dbReference type="Gene3D" id="2.10.109.10">
    <property type="entry name" value="Umud Fragment, subunit A"/>
    <property type="match status" value="1"/>
</dbReference>
<evidence type="ECO:0000259" key="7">
    <source>
        <dbReference type="Pfam" id="PF10502"/>
    </source>
</evidence>
<dbReference type="AlphaFoldDB" id="A0A437S8C1"/>
<dbReference type="InterPro" id="IPR000223">
    <property type="entry name" value="Pept_S26A_signal_pept_1"/>
</dbReference>
<feature type="domain" description="Peptidase S26" evidence="7">
    <location>
        <begin position="8"/>
        <end position="160"/>
    </location>
</feature>
<dbReference type="EC" id="3.4.21.89" evidence="6"/>
<comment type="catalytic activity">
    <reaction evidence="6">
        <text>Cleavage of hydrophobic, N-terminal signal or leader sequences from secreted and periplasmic proteins.</text>
        <dbReference type="EC" id="3.4.21.89"/>
    </reaction>
</comment>
<organism evidence="8 9">
    <name type="scientific">Anaerosphaera multitolerans</name>
    <dbReference type="NCBI Taxonomy" id="2487351"/>
    <lineage>
        <taxon>Bacteria</taxon>
        <taxon>Bacillati</taxon>
        <taxon>Bacillota</taxon>
        <taxon>Tissierellia</taxon>
        <taxon>Tissierellales</taxon>
        <taxon>Peptoniphilaceae</taxon>
        <taxon>Anaerosphaera</taxon>
    </lineage>
</organism>